<accession>A0A6H5H9Z2</accession>
<reference evidence="1 2" key="1">
    <citation type="submission" date="2020-02" db="EMBL/GenBank/DDBJ databases">
        <authorList>
            <person name="Ferguson B K."/>
        </authorList>
    </citation>
    <scope>NUCLEOTIDE SEQUENCE [LARGE SCALE GENOMIC DNA]</scope>
</reference>
<keyword evidence="2" id="KW-1185">Reference proteome</keyword>
<dbReference type="EMBL" id="CADCXU010026548">
    <property type="protein sequence ID" value="CAB0013339.1"/>
    <property type="molecule type" value="Genomic_DNA"/>
</dbReference>
<evidence type="ECO:0000313" key="1">
    <source>
        <dbReference type="EMBL" id="CAB0013339.1"/>
    </source>
</evidence>
<evidence type="ECO:0000313" key="2">
    <source>
        <dbReference type="Proteomes" id="UP000479000"/>
    </source>
</evidence>
<feature type="non-terminal residue" evidence="1">
    <location>
        <position position="73"/>
    </location>
</feature>
<proteinExistence type="predicted"/>
<protein>
    <submittedName>
        <fullName evidence="1">Uncharacterized protein</fullName>
    </submittedName>
</protein>
<organism evidence="1 2">
    <name type="scientific">Nesidiocoris tenuis</name>
    <dbReference type="NCBI Taxonomy" id="355587"/>
    <lineage>
        <taxon>Eukaryota</taxon>
        <taxon>Metazoa</taxon>
        <taxon>Ecdysozoa</taxon>
        <taxon>Arthropoda</taxon>
        <taxon>Hexapoda</taxon>
        <taxon>Insecta</taxon>
        <taxon>Pterygota</taxon>
        <taxon>Neoptera</taxon>
        <taxon>Paraneoptera</taxon>
        <taxon>Hemiptera</taxon>
        <taxon>Heteroptera</taxon>
        <taxon>Panheteroptera</taxon>
        <taxon>Cimicomorpha</taxon>
        <taxon>Miridae</taxon>
        <taxon>Dicyphina</taxon>
        <taxon>Nesidiocoris</taxon>
    </lineage>
</organism>
<gene>
    <name evidence="1" type="ORF">NTEN_LOCUS17950</name>
</gene>
<dbReference type="AlphaFoldDB" id="A0A6H5H9Z2"/>
<name>A0A6H5H9Z2_9HEMI</name>
<dbReference type="Proteomes" id="UP000479000">
    <property type="component" value="Unassembled WGS sequence"/>
</dbReference>
<sequence>MFFSLLCVRGSVLVRFLPLNLTENFAIASFFRPVSVEIRHCLTVVHLRAKLCRVFGKARWRSFNRFQESACFK</sequence>